<proteinExistence type="predicted"/>
<dbReference type="Gene3D" id="2.40.100.10">
    <property type="entry name" value="Cyclophilin-like"/>
    <property type="match status" value="2"/>
</dbReference>
<keyword evidence="2" id="KW-0413">Isomerase</keyword>
<accession>A0ABU9IFJ2</accession>
<dbReference type="SUPFAM" id="SSF50891">
    <property type="entry name" value="Cyclophilin-like"/>
    <property type="match status" value="2"/>
</dbReference>
<reference evidence="2 3" key="1">
    <citation type="submission" date="2024-04" db="EMBL/GenBank/DDBJ databases">
        <title>Aurantiacibacter sp. DGU6 16S ribosomal RNA gene Genome sequencing and assembly.</title>
        <authorList>
            <person name="Park S."/>
        </authorList>
    </citation>
    <scope>NUCLEOTIDE SEQUENCE [LARGE SCALE GENOMIC DNA]</scope>
    <source>
        <strain evidence="2 3">DGU6</strain>
    </source>
</reference>
<dbReference type="GO" id="GO:0016853">
    <property type="term" value="F:isomerase activity"/>
    <property type="evidence" value="ECO:0007669"/>
    <property type="project" value="UniProtKB-KW"/>
</dbReference>
<name>A0ABU9IFJ2_9SPHN</name>
<evidence type="ECO:0000313" key="3">
    <source>
        <dbReference type="Proteomes" id="UP001497045"/>
    </source>
</evidence>
<dbReference type="Proteomes" id="UP001497045">
    <property type="component" value="Unassembled WGS sequence"/>
</dbReference>
<comment type="caution">
    <text evidence="2">The sequence shown here is derived from an EMBL/GenBank/DDBJ whole genome shotgun (WGS) entry which is preliminary data.</text>
</comment>
<gene>
    <name evidence="2" type="ORF">AAEO60_10955</name>
</gene>
<dbReference type="InterPro" id="IPR029000">
    <property type="entry name" value="Cyclophilin-like_dom_sf"/>
</dbReference>
<evidence type="ECO:0000256" key="1">
    <source>
        <dbReference type="SAM" id="SignalP"/>
    </source>
</evidence>
<feature type="signal peptide" evidence="1">
    <location>
        <begin position="1"/>
        <end position="18"/>
    </location>
</feature>
<sequence length="406" mass="44953">MRLLVALAAFALTSPTTAQEEEAPATPTSVVAAASAGEWVVIAPEDLLVMELAPHAAGNPRTVVIQLMPPPFSQPWVENIRTLARAHWWDGTSVNRVQDNYVTQWGDVTEEKELPEGVVSPTAPYEVDMDAMIEAPFPNAEEAMSEEEITEGNRLIELIENAGTPQKRDRAIQAFLEFAGLVPTNGFSRSEQFAMFSIATTQTRLTEQGWHDRDSEAQWVEIWNGWPIGNEEQLHFEDDEGNVVPDPGRRLPPNQYNEPYEVVDSSTFWPIHCYGYVGVGRGYAPDTGTGADLYTIIGQPQRHMDRNLAVVGRIIEGMEHMSSLPRGSGDLGFYTEDEADLRTPILSVRLASDLENPPSFEYLNTSSESFARYVAVRANRNDAFYTVPAGGVDVCSVQVPVRRVAE</sequence>
<evidence type="ECO:0000313" key="2">
    <source>
        <dbReference type="EMBL" id="MEL1251189.1"/>
    </source>
</evidence>
<organism evidence="2 3">
    <name type="scientific">Aurantiacibacter gilvus</name>
    <dbReference type="NCBI Taxonomy" id="3139141"/>
    <lineage>
        <taxon>Bacteria</taxon>
        <taxon>Pseudomonadati</taxon>
        <taxon>Pseudomonadota</taxon>
        <taxon>Alphaproteobacteria</taxon>
        <taxon>Sphingomonadales</taxon>
        <taxon>Erythrobacteraceae</taxon>
        <taxon>Aurantiacibacter</taxon>
    </lineage>
</organism>
<dbReference type="EMBL" id="JBBYHV010000002">
    <property type="protein sequence ID" value="MEL1251189.1"/>
    <property type="molecule type" value="Genomic_DNA"/>
</dbReference>
<keyword evidence="1" id="KW-0732">Signal</keyword>
<feature type="chain" id="PRO_5045572974" evidence="1">
    <location>
        <begin position="19"/>
        <end position="406"/>
    </location>
</feature>
<keyword evidence="3" id="KW-1185">Reference proteome</keyword>
<dbReference type="RefSeq" id="WP_341673750.1">
    <property type="nucleotide sequence ID" value="NZ_JBBYHV010000002.1"/>
</dbReference>
<protein>
    <submittedName>
        <fullName evidence="2">Peptidylprolyl isomerase</fullName>
    </submittedName>
</protein>